<dbReference type="PROSITE" id="PS00131">
    <property type="entry name" value="CARBOXYPEPT_SER_SER"/>
    <property type="match status" value="1"/>
</dbReference>
<proteinExistence type="inferred from homology"/>
<evidence type="ECO:0000256" key="5">
    <source>
        <dbReference type="ARBA" id="ARBA00022801"/>
    </source>
</evidence>
<comment type="similarity">
    <text evidence="1 7">Belongs to the peptidase S10 family.</text>
</comment>
<accession>A0AAN9T7E0</accession>
<keyword evidence="5 7" id="KW-0378">Hydrolase</keyword>
<evidence type="ECO:0000256" key="1">
    <source>
        <dbReference type="ARBA" id="ARBA00009431"/>
    </source>
</evidence>
<dbReference type="EC" id="3.4.16.-" evidence="7"/>
<dbReference type="InterPro" id="IPR001563">
    <property type="entry name" value="Peptidase_S10"/>
</dbReference>
<evidence type="ECO:0000313" key="8">
    <source>
        <dbReference type="EMBL" id="KAK7574416.1"/>
    </source>
</evidence>
<keyword evidence="9" id="KW-1185">Reference proteome</keyword>
<evidence type="ECO:0000256" key="3">
    <source>
        <dbReference type="ARBA" id="ARBA00022670"/>
    </source>
</evidence>
<dbReference type="PRINTS" id="PR00724">
    <property type="entry name" value="CRBOXYPTASEC"/>
</dbReference>
<evidence type="ECO:0000256" key="7">
    <source>
        <dbReference type="RuleBase" id="RU361156"/>
    </source>
</evidence>
<dbReference type="Proteomes" id="UP001367676">
    <property type="component" value="Unassembled WGS sequence"/>
</dbReference>
<dbReference type="Gene3D" id="3.40.50.1820">
    <property type="entry name" value="alpha/beta hydrolase"/>
    <property type="match status" value="1"/>
</dbReference>
<dbReference type="Pfam" id="PF00450">
    <property type="entry name" value="Peptidase_S10"/>
    <property type="match status" value="1"/>
</dbReference>
<keyword evidence="3 7" id="KW-0645">Protease</keyword>
<gene>
    <name evidence="8" type="ORF">V9T40_011607</name>
</gene>
<dbReference type="EMBL" id="JBBCAQ010000037">
    <property type="protein sequence ID" value="KAK7574416.1"/>
    <property type="molecule type" value="Genomic_DNA"/>
</dbReference>
<dbReference type="SUPFAM" id="SSF53474">
    <property type="entry name" value="alpha/beta-Hydrolases"/>
    <property type="match status" value="1"/>
</dbReference>
<dbReference type="InterPro" id="IPR029058">
    <property type="entry name" value="AB_hydrolase_fold"/>
</dbReference>
<dbReference type="AlphaFoldDB" id="A0AAN9T7E0"/>
<dbReference type="InterPro" id="IPR018202">
    <property type="entry name" value="Ser_caboxypep_ser_AS"/>
</dbReference>
<name>A0AAN9T7E0_9HEMI</name>
<protein>
    <recommendedName>
        <fullName evidence="7">Carboxypeptidase</fullName>
        <ecNumber evidence="7">3.4.16.-</ecNumber>
    </recommendedName>
</protein>
<dbReference type="GO" id="GO:0006508">
    <property type="term" value="P:proteolysis"/>
    <property type="evidence" value="ECO:0007669"/>
    <property type="project" value="UniProtKB-KW"/>
</dbReference>
<dbReference type="PANTHER" id="PTHR11802:SF472">
    <property type="entry name" value="SERINE CARBOXYPEPTIDASE CPVL-RELATED"/>
    <property type="match status" value="1"/>
</dbReference>
<evidence type="ECO:0000256" key="2">
    <source>
        <dbReference type="ARBA" id="ARBA00022645"/>
    </source>
</evidence>
<keyword evidence="6" id="KW-0325">Glycoprotein</keyword>
<evidence type="ECO:0000256" key="4">
    <source>
        <dbReference type="ARBA" id="ARBA00022729"/>
    </source>
</evidence>
<dbReference type="PANTHER" id="PTHR11802">
    <property type="entry name" value="SERINE PROTEASE FAMILY S10 SERINE CARBOXYPEPTIDASE"/>
    <property type="match status" value="1"/>
</dbReference>
<evidence type="ECO:0000313" key="9">
    <source>
        <dbReference type="Proteomes" id="UP001367676"/>
    </source>
</evidence>
<reference evidence="8 9" key="1">
    <citation type="submission" date="2024-03" db="EMBL/GenBank/DDBJ databases">
        <title>Adaptation during the transition from Ophiocordyceps entomopathogen to insect associate is accompanied by gene loss and intensified selection.</title>
        <authorList>
            <person name="Ward C.M."/>
            <person name="Onetto C.A."/>
            <person name="Borneman A.R."/>
        </authorList>
    </citation>
    <scope>NUCLEOTIDE SEQUENCE [LARGE SCALE GENOMIC DNA]</scope>
    <source>
        <strain evidence="8">AWRI1</strain>
        <tissue evidence="8">Single Adult Female</tissue>
    </source>
</reference>
<evidence type="ECO:0000256" key="6">
    <source>
        <dbReference type="ARBA" id="ARBA00023180"/>
    </source>
</evidence>
<comment type="caution">
    <text evidence="8">The sequence shown here is derived from an EMBL/GenBank/DDBJ whole genome shotgun (WGS) entry which is preliminary data.</text>
</comment>
<organism evidence="8 9">
    <name type="scientific">Parthenolecanium corni</name>
    <dbReference type="NCBI Taxonomy" id="536013"/>
    <lineage>
        <taxon>Eukaryota</taxon>
        <taxon>Metazoa</taxon>
        <taxon>Ecdysozoa</taxon>
        <taxon>Arthropoda</taxon>
        <taxon>Hexapoda</taxon>
        <taxon>Insecta</taxon>
        <taxon>Pterygota</taxon>
        <taxon>Neoptera</taxon>
        <taxon>Paraneoptera</taxon>
        <taxon>Hemiptera</taxon>
        <taxon>Sternorrhyncha</taxon>
        <taxon>Coccoidea</taxon>
        <taxon>Coccidae</taxon>
        <taxon>Parthenolecanium</taxon>
    </lineage>
</organism>
<dbReference type="GO" id="GO:0004185">
    <property type="term" value="F:serine-type carboxypeptidase activity"/>
    <property type="evidence" value="ECO:0007669"/>
    <property type="project" value="UniProtKB-UniRule"/>
</dbReference>
<sequence>MPHASRVTPEITPDSENVGEPLILTPYLKSNQTSTARELSDVKTFFKGIVSNSGYFTVNETYNSNLFFWFFRKTSDDWKEAPLLLWLQGGPGCSSLYGLFEENGPFRLVKNVLKRRKFSWTNDYNVIYIDQPVGSGYSFTNASEGRIHNQAQVADHLYEALTQFFLLYPELKDNAFYVSGESYAGRYVPAIAYRIHTLKVAGKCNINLKGLFLVSATTDGIGMMKDLGDFCYHIGVIDSRIRDETTVMVEDLKSYVYSRMWTNASHQRDKILKNIFKNSNVNFYDHTKSPDKLEDNHLEKFLRSHKTKKKIHAGNVHYSECSSHVFRDFFDDILKSVKPWVEELLEHYPVAFVGGQYDVVVAYISNISVLKRLEWSGAFNYSKAKRQKIIDRKKVVGYYKTAGNLKDVLIREAGHMIPKDQSKIVLDLLSKFVSNKL</sequence>
<keyword evidence="2 7" id="KW-0121">Carboxypeptidase</keyword>
<keyword evidence="4" id="KW-0732">Signal</keyword>